<accession>A0ACD4ZWM6</accession>
<evidence type="ECO:0000313" key="1">
    <source>
        <dbReference type="EMBL" id="WSC02417.1"/>
    </source>
</evidence>
<dbReference type="Proteomes" id="UP001348369">
    <property type="component" value="Chromosome"/>
</dbReference>
<gene>
    <name evidence="1" type="ORF">OG835_39105</name>
</gene>
<proteinExistence type="predicted"/>
<organism evidence="1 2">
    <name type="scientific">Streptomyces scopuliridis</name>
    <dbReference type="NCBI Taxonomy" id="452529"/>
    <lineage>
        <taxon>Bacteria</taxon>
        <taxon>Bacillati</taxon>
        <taxon>Actinomycetota</taxon>
        <taxon>Actinomycetes</taxon>
        <taxon>Kitasatosporales</taxon>
        <taxon>Streptomycetaceae</taxon>
        <taxon>Streptomyces</taxon>
    </lineage>
</organism>
<protein>
    <submittedName>
        <fullName evidence="1">Cyclic nucleotide-binding domain-containing protein</fullName>
    </submittedName>
</protein>
<evidence type="ECO:0000313" key="2">
    <source>
        <dbReference type="Proteomes" id="UP001348369"/>
    </source>
</evidence>
<reference evidence="1" key="1">
    <citation type="submission" date="2022-10" db="EMBL/GenBank/DDBJ databases">
        <title>The complete genomes of actinobacterial strains from the NBC collection.</title>
        <authorList>
            <person name="Joergensen T.S."/>
            <person name="Alvarez Arevalo M."/>
            <person name="Sterndorff E.B."/>
            <person name="Faurdal D."/>
            <person name="Vuksanovic O."/>
            <person name="Mourched A.-S."/>
            <person name="Charusanti P."/>
            <person name="Shaw S."/>
            <person name="Blin K."/>
            <person name="Weber T."/>
        </authorList>
    </citation>
    <scope>NUCLEOTIDE SEQUENCE</scope>
    <source>
        <strain evidence="1">NBC 01771</strain>
    </source>
</reference>
<dbReference type="EMBL" id="CP109109">
    <property type="protein sequence ID" value="WSC02417.1"/>
    <property type="molecule type" value="Genomic_DNA"/>
</dbReference>
<keyword evidence="2" id="KW-1185">Reference proteome</keyword>
<sequence>MATTRSVFDGLSPDRRERLRDVVTEVSFPDGTRIFEEGRRADRFWVVHSGQVALDVHVPGRQAAVVDTLVAGELLGWSWLFPPYVWHLGAQAVRTVEAEQYDAAVVRALCEADPVFGRAMYRTVAEVVAHRLQRSRTRLLDLYGPQGSGVARW</sequence>
<name>A0ACD4ZWM6_9ACTN</name>